<protein>
    <submittedName>
        <fullName evidence="1">Uncharacterized protein</fullName>
    </submittedName>
</protein>
<reference evidence="1" key="1">
    <citation type="submission" date="2020-03" db="EMBL/GenBank/DDBJ databases">
        <title>The deep terrestrial virosphere.</title>
        <authorList>
            <person name="Holmfeldt K."/>
            <person name="Nilsson E."/>
            <person name="Simone D."/>
            <person name="Lopez-Fernandez M."/>
            <person name="Wu X."/>
            <person name="de Brujin I."/>
            <person name="Lundin D."/>
            <person name="Andersson A."/>
            <person name="Bertilsson S."/>
            <person name="Dopson M."/>
        </authorList>
    </citation>
    <scope>NUCLEOTIDE SEQUENCE</scope>
    <source>
        <strain evidence="1">MM415B01499</strain>
    </source>
</reference>
<dbReference type="AlphaFoldDB" id="A0A6M3IKJ4"/>
<accession>A0A6M3IKJ4</accession>
<proteinExistence type="predicted"/>
<gene>
    <name evidence="1" type="ORF">MM415B01499_0005</name>
</gene>
<dbReference type="EMBL" id="MT141309">
    <property type="protein sequence ID" value="QJA58120.1"/>
    <property type="molecule type" value="Genomic_DNA"/>
</dbReference>
<organism evidence="1">
    <name type="scientific">viral metagenome</name>
    <dbReference type="NCBI Taxonomy" id="1070528"/>
    <lineage>
        <taxon>unclassified sequences</taxon>
        <taxon>metagenomes</taxon>
        <taxon>organismal metagenomes</taxon>
    </lineage>
</organism>
<sequence length="401" mass="45326">MVSMMQPPEPVYMDPIGSALGGFMGGQQSALAQKKDRREEKELAIKLMKPIALELGGINLSNKDADGNIDFSYIKDKISNIVRKFKDFGVPDGMYEGMKNAIESKDIDAVKNQIDTWARLGGVEKKEAKTFEEKWLQSHPNATEEEMIAIQEEFAKAKRAPEVGAHKIGATDTFKIGEELVNAEYIGGKYKEKNLPKGWKSVSTAPRHKPETNIDIAVDTGLTKSSQTKLQEKIMESQYSLDRLEEAEAIFEPEFLKYSGQGKAWVSKKLEKGGVGFEKEFLGRYSKWKNTVETFMLEWRKYITGVAGGEKEMKDIEKATINTKYDSETTFKSKLSQIKKMTTAAGDRAKFLLENFNMDIKNSDESTKKRFRKAYPLKDFYDTKSEISDEAADFLKNKGLK</sequence>
<evidence type="ECO:0000313" key="1">
    <source>
        <dbReference type="EMBL" id="QJA58120.1"/>
    </source>
</evidence>
<name>A0A6M3IKJ4_9ZZZZ</name>